<dbReference type="CDD" id="cd23432">
    <property type="entry name" value="beta-trefoil_Ricin_EndoBetaGal-like"/>
    <property type="match status" value="1"/>
</dbReference>
<dbReference type="Gene3D" id="2.80.10.50">
    <property type="match status" value="1"/>
</dbReference>
<feature type="signal peptide" evidence="1">
    <location>
        <begin position="1"/>
        <end position="29"/>
    </location>
</feature>
<evidence type="ECO:0000313" key="3">
    <source>
        <dbReference type="Proteomes" id="UP000253141"/>
    </source>
</evidence>
<gene>
    <name evidence="2" type="ORF">DVG78_12310</name>
</gene>
<evidence type="ECO:0000313" key="2">
    <source>
        <dbReference type="EMBL" id="RDB05766.1"/>
    </source>
</evidence>
<dbReference type="SUPFAM" id="SSF50370">
    <property type="entry name" value="Ricin B-like lectins"/>
    <property type="match status" value="1"/>
</dbReference>
<keyword evidence="3" id="KW-1185">Reference proteome</keyword>
<dbReference type="PANTHER" id="PTHR34859">
    <property type="entry name" value="UNNAMED PRODUCT"/>
    <property type="match status" value="1"/>
</dbReference>
<dbReference type="AlphaFoldDB" id="A0A369IGI6"/>
<reference evidence="2 3" key="1">
    <citation type="submission" date="2018-07" db="EMBL/GenBank/DDBJ databases">
        <title>Genome analysis of Runella aurantiaca.</title>
        <authorList>
            <person name="Yang X."/>
        </authorList>
    </citation>
    <scope>NUCLEOTIDE SEQUENCE [LARGE SCALE GENOMIC DNA]</scope>
    <source>
        <strain evidence="2 3">YX9</strain>
    </source>
</reference>
<dbReference type="PANTHER" id="PTHR34859:SF2">
    <property type="entry name" value="LYSM DOMAIN-CONTAINING PROTEIN"/>
    <property type="match status" value="1"/>
</dbReference>
<protein>
    <submittedName>
        <fullName evidence="2">Uncharacterized protein</fullName>
    </submittedName>
</protein>
<dbReference type="EMBL" id="QPIW01000008">
    <property type="protein sequence ID" value="RDB05766.1"/>
    <property type="molecule type" value="Genomic_DNA"/>
</dbReference>
<name>A0A369IGI6_9BACT</name>
<accession>A0A369IGI6</accession>
<comment type="caution">
    <text evidence="2">The sequence shown here is derived from an EMBL/GenBank/DDBJ whole genome shotgun (WGS) entry which is preliminary data.</text>
</comment>
<dbReference type="Proteomes" id="UP000253141">
    <property type="component" value="Unassembled WGS sequence"/>
</dbReference>
<sequence>MKNRTLYSNGLLSLRSLWLVLFTVSLAQAQPVKLVNRWKNETIGIANGKPVSTATATDTWLIEKTGEGDFVRLKNTTTGAYLHNQNDLLEAGAIQPGWWSAQWTMTAVDGHFQIVNRWKGTYLHNQNGPLELGALGDPGWWSAQWAIKEDNSTASKNIEEPNLQAVALEDTIYEDIPDMPQADITKIMNWLKVKVISEKLPFCWRQSYGRGAGEIASACPPGTEKDGALCYPLPQKGYKGVGPVCWQTCPSGFRDDGAFCAKPAAYGRGSGYAAWNEEKCKSENPTLGCEKNGAMWYPKCQQGFVAVGCCICSPQCPPDFGTDIGVSCTKKTYTRGAGTILECPPGLVRDETGGPAGLCYPKCRPGFHGVGPVCWQDCDPNWVDCAAACSKTATDCGFAAFEQVLSVATVAANIAILVLTGPGGAQAATLLEKGGTELVRVGVTSAKAGTSVAAGGSGYLVTAKAAGILAKAKIGEAFMKAVNLLQNVKPSNLEKGASVVRRIYQARTGTKLSQSITTFKVTKASYTALTDYRKAFADNFIEQTSIAINKEMDDNFTPKTARYLKEYWATIQIKEVAEANNWQIAQVTMAVASIIDITGVTGLIAAFAKPICQDVVAFPKLSQSYK</sequence>
<keyword evidence="1" id="KW-0732">Signal</keyword>
<dbReference type="RefSeq" id="WP_114461370.1">
    <property type="nucleotide sequence ID" value="NZ_QPIW01000008.1"/>
</dbReference>
<proteinExistence type="predicted"/>
<dbReference type="OrthoDB" id="1112547at2"/>
<feature type="chain" id="PRO_5016727919" evidence="1">
    <location>
        <begin position="30"/>
        <end position="626"/>
    </location>
</feature>
<organism evidence="2 3">
    <name type="scientific">Runella aurantiaca</name>
    <dbReference type="NCBI Taxonomy" id="2282308"/>
    <lineage>
        <taxon>Bacteria</taxon>
        <taxon>Pseudomonadati</taxon>
        <taxon>Bacteroidota</taxon>
        <taxon>Cytophagia</taxon>
        <taxon>Cytophagales</taxon>
        <taxon>Spirosomataceae</taxon>
        <taxon>Runella</taxon>
    </lineage>
</organism>
<dbReference type="InterPro" id="IPR035992">
    <property type="entry name" value="Ricin_B-like_lectins"/>
</dbReference>
<evidence type="ECO:0000256" key="1">
    <source>
        <dbReference type="SAM" id="SignalP"/>
    </source>
</evidence>